<dbReference type="InterPro" id="IPR003593">
    <property type="entry name" value="AAA+_ATPase"/>
</dbReference>
<dbReference type="FunFam" id="1.10.8.60:FF:000003">
    <property type="entry name" value="Chromosomal replication initiator protein DnaA"/>
    <property type="match status" value="1"/>
</dbReference>
<evidence type="ECO:0000256" key="11">
    <source>
        <dbReference type="RuleBase" id="RU004227"/>
    </source>
</evidence>
<name>A0A3Q8WU22_9ACTO</name>
<dbReference type="SUPFAM" id="SSF48295">
    <property type="entry name" value="TrpR-like"/>
    <property type="match status" value="1"/>
</dbReference>
<keyword evidence="3 8" id="KW-0235">DNA replication</keyword>
<keyword evidence="4 8" id="KW-0547">Nucleotide-binding</keyword>
<comment type="subcellular location">
    <subcellularLocation>
        <location evidence="8">Cytoplasm</location>
    </subcellularLocation>
</comment>
<dbReference type="EMBL" id="CP034438">
    <property type="protein sequence ID" value="AZN30302.1"/>
    <property type="molecule type" value="Genomic_DNA"/>
</dbReference>
<evidence type="ECO:0000313" key="16">
    <source>
        <dbReference type="Proteomes" id="UP000270021"/>
    </source>
</evidence>
<dbReference type="InterPro" id="IPR001957">
    <property type="entry name" value="Chromosome_initiator_DnaA"/>
</dbReference>
<dbReference type="FunFam" id="3.40.50.300:FF:000668">
    <property type="entry name" value="Chromosomal replication initiator protein DnaA"/>
    <property type="match status" value="1"/>
</dbReference>
<dbReference type="GO" id="GO:0005886">
    <property type="term" value="C:plasma membrane"/>
    <property type="evidence" value="ECO:0007669"/>
    <property type="project" value="TreeGrafter"/>
</dbReference>
<evidence type="ECO:0000256" key="10">
    <source>
        <dbReference type="RuleBase" id="RU000577"/>
    </source>
</evidence>
<reference evidence="15 16" key="1">
    <citation type="submission" date="2018-12" db="EMBL/GenBank/DDBJ databases">
        <title>Complete genome sequence of Flaviflexus salsibiostraticola KCTC 33148.</title>
        <authorList>
            <person name="Bae J.-W."/>
        </authorList>
    </citation>
    <scope>NUCLEOTIDE SEQUENCE [LARGE SCALE GENOMIC DNA]</scope>
    <source>
        <strain evidence="15 16">KCTC 33148</strain>
    </source>
</reference>
<dbReference type="GO" id="GO:0008289">
    <property type="term" value="F:lipid binding"/>
    <property type="evidence" value="ECO:0007669"/>
    <property type="project" value="UniProtKB-KW"/>
</dbReference>
<feature type="region of interest" description="Domain III, AAA+ region" evidence="8">
    <location>
        <begin position="164"/>
        <end position="380"/>
    </location>
</feature>
<dbReference type="InterPro" id="IPR027417">
    <property type="entry name" value="P-loop_NTPase"/>
</dbReference>
<dbReference type="RefSeq" id="WP_126040924.1">
    <property type="nucleotide sequence ID" value="NZ_CP034438.1"/>
</dbReference>
<dbReference type="PANTHER" id="PTHR30050">
    <property type="entry name" value="CHROMOSOMAL REPLICATION INITIATOR PROTEIN DNAA"/>
    <property type="match status" value="1"/>
</dbReference>
<dbReference type="NCBIfam" id="NF010686">
    <property type="entry name" value="PRK14086.1"/>
    <property type="match status" value="1"/>
</dbReference>
<keyword evidence="2 8" id="KW-0963">Cytoplasm</keyword>
<protein>
    <recommendedName>
        <fullName evidence="8 9">Chromosomal replication initiator protein DnaA</fullName>
    </recommendedName>
</protein>
<evidence type="ECO:0000256" key="1">
    <source>
        <dbReference type="ARBA" id="ARBA00006583"/>
    </source>
</evidence>
<dbReference type="PRINTS" id="PR00051">
    <property type="entry name" value="DNAA"/>
</dbReference>
<evidence type="ECO:0000256" key="3">
    <source>
        <dbReference type="ARBA" id="ARBA00022705"/>
    </source>
</evidence>
<dbReference type="PANTHER" id="PTHR30050:SF2">
    <property type="entry name" value="CHROMOSOMAL REPLICATION INITIATOR PROTEIN DNAA"/>
    <property type="match status" value="1"/>
</dbReference>
<dbReference type="CDD" id="cd00009">
    <property type="entry name" value="AAA"/>
    <property type="match status" value="1"/>
</dbReference>
<evidence type="ECO:0000259" key="14">
    <source>
        <dbReference type="SMART" id="SM00760"/>
    </source>
</evidence>
<evidence type="ECO:0000256" key="4">
    <source>
        <dbReference type="ARBA" id="ARBA00022741"/>
    </source>
</evidence>
<evidence type="ECO:0000256" key="9">
    <source>
        <dbReference type="NCBIfam" id="TIGR00362"/>
    </source>
</evidence>
<dbReference type="GO" id="GO:0006270">
    <property type="term" value="P:DNA replication initiation"/>
    <property type="evidence" value="ECO:0007669"/>
    <property type="project" value="UniProtKB-UniRule"/>
</dbReference>
<evidence type="ECO:0000259" key="13">
    <source>
        <dbReference type="SMART" id="SM00382"/>
    </source>
</evidence>
<dbReference type="HAMAP" id="MF_00377">
    <property type="entry name" value="DnaA_bact"/>
    <property type="match status" value="1"/>
</dbReference>
<feature type="binding site" evidence="8">
    <location>
        <position position="212"/>
    </location>
    <ligand>
        <name>ATP</name>
        <dbReference type="ChEBI" id="CHEBI:30616"/>
    </ligand>
</feature>
<dbReference type="Pfam" id="PF00308">
    <property type="entry name" value="Bac_DnaA"/>
    <property type="match status" value="1"/>
</dbReference>
<feature type="region of interest" description="Domain I, interacts with DnaA modulators" evidence="8">
    <location>
        <begin position="1"/>
        <end position="113"/>
    </location>
</feature>
<dbReference type="SUPFAM" id="SSF52540">
    <property type="entry name" value="P-loop containing nucleoside triphosphate hydrolases"/>
    <property type="match status" value="1"/>
</dbReference>
<dbReference type="InterPro" id="IPR010921">
    <property type="entry name" value="Trp_repressor/repl_initiator"/>
</dbReference>
<evidence type="ECO:0000256" key="12">
    <source>
        <dbReference type="SAM" id="MobiDB-lite"/>
    </source>
</evidence>
<dbReference type="Pfam" id="PF08299">
    <property type="entry name" value="Bac_DnaA_C"/>
    <property type="match status" value="1"/>
</dbReference>
<dbReference type="InterPro" id="IPR038454">
    <property type="entry name" value="DnaA_N_sf"/>
</dbReference>
<accession>A0A3Q8WU22</accession>
<evidence type="ECO:0000313" key="15">
    <source>
        <dbReference type="EMBL" id="AZN30302.1"/>
    </source>
</evidence>
<dbReference type="Gene3D" id="3.30.300.180">
    <property type="match status" value="1"/>
</dbReference>
<dbReference type="OrthoDB" id="9807019at2"/>
<dbReference type="InterPro" id="IPR013159">
    <property type="entry name" value="DnaA_C"/>
</dbReference>
<evidence type="ECO:0000256" key="7">
    <source>
        <dbReference type="ARBA" id="ARBA00023125"/>
    </source>
</evidence>
<evidence type="ECO:0000256" key="2">
    <source>
        <dbReference type="ARBA" id="ARBA00022490"/>
    </source>
</evidence>
<feature type="binding site" evidence="8">
    <location>
        <position position="210"/>
    </location>
    <ligand>
        <name>ATP</name>
        <dbReference type="ChEBI" id="CHEBI:30616"/>
    </ligand>
</feature>
<dbReference type="InterPro" id="IPR013317">
    <property type="entry name" value="DnaA_dom"/>
</dbReference>
<comment type="subunit">
    <text evidence="8">Oligomerizes as a right-handed, spiral filament on DNA at oriC.</text>
</comment>
<dbReference type="InterPro" id="IPR018312">
    <property type="entry name" value="Chromosome_initiator_DnaA_CS"/>
</dbReference>
<comment type="caution">
    <text evidence="8">Lacks conserved residue(s) required for the propagation of feature annotation.</text>
</comment>
<dbReference type="SMART" id="SM00760">
    <property type="entry name" value="Bac_DnaA_C"/>
    <property type="match status" value="1"/>
</dbReference>
<dbReference type="GO" id="GO:0005737">
    <property type="term" value="C:cytoplasm"/>
    <property type="evidence" value="ECO:0007669"/>
    <property type="project" value="UniProtKB-SubCell"/>
</dbReference>
<dbReference type="GO" id="GO:0006275">
    <property type="term" value="P:regulation of DNA replication"/>
    <property type="evidence" value="ECO:0007669"/>
    <property type="project" value="UniProtKB-UniRule"/>
</dbReference>
<feature type="binding site" evidence="8">
    <location>
        <position position="208"/>
    </location>
    <ligand>
        <name>ATP</name>
        <dbReference type="ChEBI" id="CHEBI:30616"/>
    </ligand>
</feature>
<dbReference type="GO" id="GO:0003688">
    <property type="term" value="F:DNA replication origin binding"/>
    <property type="evidence" value="ECO:0007669"/>
    <property type="project" value="UniProtKB-UniRule"/>
</dbReference>
<feature type="domain" description="AAA+ ATPase" evidence="13">
    <location>
        <begin position="197"/>
        <end position="331"/>
    </location>
</feature>
<feature type="binding site" evidence="8">
    <location>
        <position position="211"/>
    </location>
    <ligand>
        <name>ATP</name>
        <dbReference type="ChEBI" id="CHEBI:30616"/>
    </ligand>
</feature>
<keyword evidence="7 8" id="KW-0238">DNA-binding</keyword>
<dbReference type="SMART" id="SM00382">
    <property type="entry name" value="AAA"/>
    <property type="match status" value="1"/>
</dbReference>
<dbReference type="Gene3D" id="1.10.1750.10">
    <property type="match status" value="1"/>
</dbReference>
<feature type="region of interest" description="Disordered" evidence="12">
    <location>
        <begin position="91"/>
        <end position="161"/>
    </location>
</feature>
<sequence length="509" mass="56106">MSDPRVALDAWTAAIELLRAEDELTDSQTAFVRMAHPLATVDDIFVVAVSSDFIKSWIEENASRAMEGKLTDILGREKRILISVDSSLGEAPLQQTSEPIHSRGFTPEPTPASTHTEYAEPVSPSAMSFDPRDDALSVASAADAAADRPRRGPGASETTLRTAGLNPRYTFDSFVIGESNRFAHGTSFAVAEAPGQTYSPLFIYGDSGMGKTHLMHAIGNYALNLYPELKVKYVSAEEFTNDFVNSLDKNTKHRFKERYRSIDILLIDDIQFFGDKEGTVEEFFHTFNALSNANKQIVISSDVAPHLLRDFEDRMISRFASGITANIRPPDLETRMAIINRKAASDGLSVPPDVSEYIATKVATNVREIEGALRRVTAYCDLSKQDLTVALAEMVLKDIIADPDSLEITAGLIMAQTASYFRITIDDLSSPDRTRMMVTARQIAMYLCRELTDLSLPKIGDLFGGRDHTTVMHAYRKISNQMAQKEQVFGDVSALTAQIKQAATKNARG</sequence>
<evidence type="ECO:0000256" key="6">
    <source>
        <dbReference type="ARBA" id="ARBA00023121"/>
    </source>
</evidence>
<organism evidence="15 16">
    <name type="scientific">Flaviflexus salsibiostraticola</name>
    <dbReference type="NCBI Taxonomy" id="1282737"/>
    <lineage>
        <taxon>Bacteria</taxon>
        <taxon>Bacillati</taxon>
        <taxon>Actinomycetota</taxon>
        <taxon>Actinomycetes</taxon>
        <taxon>Actinomycetales</taxon>
        <taxon>Actinomycetaceae</taxon>
        <taxon>Flaviflexus</taxon>
    </lineage>
</organism>
<dbReference type="KEGG" id="fsl:EJO69_08270"/>
<proteinExistence type="inferred from homology"/>
<evidence type="ECO:0000256" key="5">
    <source>
        <dbReference type="ARBA" id="ARBA00022840"/>
    </source>
</evidence>
<dbReference type="Proteomes" id="UP000270021">
    <property type="component" value="Chromosome"/>
</dbReference>
<dbReference type="Gene3D" id="3.40.50.300">
    <property type="entry name" value="P-loop containing nucleotide triphosphate hydrolases"/>
    <property type="match status" value="1"/>
</dbReference>
<dbReference type="Gene3D" id="1.10.8.60">
    <property type="match status" value="1"/>
</dbReference>
<dbReference type="GO" id="GO:0005524">
    <property type="term" value="F:ATP binding"/>
    <property type="evidence" value="ECO:0007669"/>
    <property type="project" value="UniProtKB-UniRule"/>
</dbReference>
<dbReference type="NCBIfam" id="TIGR00362">
    <property type="entry name" value="DnaA"/>
    <property type="match status" value="1"/>
</dbReference>
<comment type="similarity">
    <text evidence="1 8 11">Belongs to the DnaA family.</text>
</comment>
<evidence type="ECO:0000256" key="8">
    <source>
        <dbReference type="HAMAP-Rule" id="MF_00377"/>
    </source>
</evidence>
<feature type="domain" description="Chromosomal replication initiator DnaA C-terminal" evidence="14">
    <location>
        <begin position="409"/>
        <end position="478"/>
    </location>
</feature>
<keyword evidence="16" id="KW-1185">Reference proteome</keyword>
<keyword evidence="5 8" id="KW-0067">ATP-binding</keyword>
<dbReference type="CDD" id="cd06571">
    <property type="entry name" value="Bac_DnaA_C"/>
    <property type="match status" value="1"/>
</dbReference>
<gene>
    <name evidence="8 15" type="primary">dnaA</name>
    <name evidence="15" type="ORF">EJO69_08270</name>
</gene>
<comment type="function">
    <text evidence="8 10">Plays an essential role in the initiation and regulation of chromosomal replication. ATP-DnaA binds to the origin of replication (oriC) to initiate formation of the DNA replication initiation complex once per cell cycle. Binds the DnaA box (a 9 base pair repeat at the origin) and separates the double-stranded (ds)DNA. Forms a right-handed helical filament on oriC DNA; dsDNA binds to the exterior of the filament while single-stranded (ss)DNA is stabiized in the filament's interior. The ATP-DnaA-oriC complex binds and stabilizes one strand of the AT-rich DNA unwinding element (DUE), permitting loading of DNA polymerase. After initiation quickly degrades to an ADP-DnaA complex that is not apt for DNA replication. Binds acidic phospholipids.</text>
</comment>
<keyword evidence="6 8" id="KW-0446">Lipid-binding</keyword>
<comment type="domain">
    <text evidence="8">Domain I is involved in oligomerization and binding regulators, domain II is flexibile and of varying length in different bacteria, domain III forms the AAA+ region, while domain IV binds dsDNA.</text>
</comment>
<dbReference type="InterPro" id="IPR020591">
    <property type="entry name" value="Chromosome_initiator_DnaA-like"/>
</dbReference>
<dbReference type="AlphaFoldDB" id="A0A3Q8WU22"/>
<dbReference type="FunFam" id="1.10.1750.10:FF:000002">
    <property type="entry name" value="Chromosomal replication initiator protein DnaA"/>
    <property type="match status" value="1"/>
</dbReference>
<dbReference type="PROSITE" id="PS01008">
    <property type="entry name" value="DNAA"/>
    <property type="match status" value="1"/>
</dbReference>
<feature type="region of interest" description="Domain IV, binds dsDNA" evidence="8">
    <location>
        <begin position="381"/>
        <end position="509"/>
    </location>
</feature>